<dbReference type="OrthoDB" id="4851849at2759"/>
<sequence>MDRNNSPGFYLGLLRSLAHLEDTGSPYRRHKNPVLSEHTARIVPLLDALAAICSHKEGEVYAVTMSLSSEKVTLFATENKPVSKKVTDYLQSVCDDVVEINRKVHGLHPPSNSSPLAPSGRPTELVQELKEKIYKHCRGRLKKRLAKRWSLLEPFILENTEALGLEFVVRLESLKEELFVKSPDFEIVAGEFDALSKLLASRDFKGSEAKWAFLEYGWANKNEALINAWKGGKDKAFAPHRCIAKLFSLHTHIKSIIKVALSRRLSTYLSTSEIKVVPVVPCIRSDIQVAPTMEDIDTAVRAHIDATNNSDYEAAVRAVTKRVTIPRETTIELTVHCECSLLAYHLQHPETRPLRYIGVSKPFCFACQIYFELYNQHAPDSGQRWYFKGGHGKLYSGWAELRVKASDDNALLLKKVREAMVETVQAWIRKHVRDQVKQRMLPGSTVASNESQGEEELDPKIGARLMMLKNKPAVKERHKDIIAEKRLPALP</sequence>
<dbReference type="InterPro" id="IPR027796">
    <property type="entry name" value="OTT_1508_deam-like"/>
</dbReference>
<dbReference type="InParanoid" id="A0A067MGD8"/>
<protein>
    <submittedName>
        <fullName evidence="1">Uncharacterized protein</fullName>
    </submittedName>
</protein>
<keyword evidence="2" id="KW-1185">Reference proteome</keyword>
<name>A0A067MGD8_BOTB1</name>
<dbReference type="AlphaFoldDB" id="A0A067MGD8"/>
<dbReference type="PANTHER" id="PTHR42037:SF1">
    <property type="match status" value="1"/>
</dbReference>
<dbReference type="Proteomes" id="UP000027195">
    <property type="component" value="Unassembled WGS sequence"/>
</dbReference>
<proteinExistence type="predicted"/>
<dbReference type="STRING" id="930990.A0A067MGD8"/>
<dbReference type="PANTHER" id="PTHR42037">
    <property type="match status" value="1"/>
</dbReference>
<gene>
    <name evidence="1" type="ORF">BOTBODRAFT_55816</name>
</gene>
<dbReference type="EMBL" id="KL198041">
    <property type="protein sequence ID" value="KDQ13775.1"/>
    <property type="molecule type" value="Genomic_DNA"/>
</dbReference>
<dbReference type="HOGENOM" id="CLU_506203_0_0_1"/>
<evidence type="ECO:0000313" key="1">
    <source>
        <dbReference type="EMBL" id="KDQ13775.1"/>
    </source>
</evidence>
<organism evidence="1 2">
    <name type="scientific">Botryobasidium botryosum (strain FD-172 SS1)</name>
    <dbReference type="NCBI Taxonomy" id="930990"/>
    <lineage>
        <taxon>Eukaryota</taxon>
        <taxon>Fungi</taxon>
        <taxon>Dikarya</taxon>
        <taxon>Basidiomycota</taxon>
        <taxon>Agaricomycotina</taxon>
        <taxon>Agaricomycetes</taxon>
        <taxon>Cantharellales</taxon>
        <taxon>Botryobasidiaceae</taxon>
        <taxon>Botryobasidium</taxon>
    </lineage>
</organism>
<reference evidence="2" key="1">
    <citation type="journal article" date="2014" name="Proc. Natl. Acad. Sci. U.S.A.">
        <title>Extensive sampling of basidiomycete genomes demonstrates inadequacy of the white-rot/brown-rot paradigm for wood decay fungi.</title>
        <authorList>
            <person name="Riley R."/>
            <person name="Salamov A.A."/>
            <person name="Brown D.W."/>
            <person name="Nagy L.G."/>
            <person name="Floudas D."/>
            <person name="Held B.W."/>
            <person name="Levasseur A."/>
            <person name="Lombard V."/>
            <person name="Morin E."/>
            <person name="Otillar R."/>
            <person name="Lindquist E.A."/>
            <person name="Sun H."/>
            <person name="LaButti K.M."/>
            <person name="Schmutz J."/>
            <person name="Jabbour D."/>
            <person name="Luo H."/>
            <person name="Baker S.E."/>
            <person name="Pisabarro A.G."/>
            <person name="Walton J.D."/>
            <person name="Blanchette R.A."/>
            <person name="Henrissat B."/>
            <person name="Martin F."/>
            <person name="Cullen D."/>
            <person name="Hibbett D.S."/>
            <person name="Grigoriev I.V."/>
        </authorList>
    </citation>
    <scope>NUCLEOTIDE SEQUENCE [LARGE SCALE GENOMIC DNA]</scope>
    <source>
        <strain evidence="2">FD-172 SS1</strain>
    </source>
</reference>
<dbReference type="Pfam" id="PF14441">
    <property type="entry name" value="OTT_1508_deam"/>
    <property type="match status" value="1"/>
</dbReference>
<accession>A0A067MGD8</accession>
<evidence type="ECO:0000313" key="2">
    <source>
        <dbReference type="Proteomes" id="UP000027195"/>
    </source>
</evidence>